<reference evidence="2 3" key="1">
    <citation type="journal article" date="2015" name="Genome Announc.">
        <title>Expanding the biotechnology potential of lactobacilli through comparative genomics of 213 strains and associated genera.</title>
        <authorList>
            <person name="Sun Z."/>
            <person name="Harris H.M."/>
            <person name="McCann A."/>
            <person name="Guo C."/>
            <person name="Argimon S."/>
            <person name="Zhang W."/>
            <person name="Yang X."/>
            <person name="Jeffery I.B."/>
            <person name="Cooney J.C."/>
            <person name="Kagawa T.F."/>
            <person name="Liu W."/>
            <person name="Song Y."/>
            <person name="Salvetti E."/>
            <person name="Wrobel A."/>
            <person name="Rasinkangas P."/>
            <person name="Parkhill J."/>
            <person name="Rea M.C."/>
            <person name="O'Sullivan O."/>
            <person name="Ritari J."/>
            <person name="Douillard F.P."/>
            <person name="Paul Ross R."/>
            <person name="Yang R."/>
            <person name="Briner A.E."/>
            <person name="Felis G.E."/>
            <person name="de Vos W.M."/>
            <person name="Barrangou R."/>
            <person name="Klaenhammer T.R."/>
            <person name="Caufield P.W."/>
            <person name="Cui Y."/>
            <person name="Zhang H."/>
            <person name="O'Toole P.W."/>
        </authorList>
    </citation>
    <scope>NUCLEOTIDE SEQUENCE [LARGE SCALE GENOMIC DNA]</scope>
    <source>
        <strain evidence="2 3">DSM 20515</strain>
    </source>
</reference>
<name>A0A0R2BN58_SECCO</name>
<proteinExistence type="predicted"/>
<dbReference type="STRING" id="33960.TY91_07330"/>
<dbReference type="PANTHER" id="PTHR42692:SF2">
    <property type="entry name" value="IG HYPOTHETICAL 16995"/>
    <property type="match status" value="1"/>
</dbReference>
<sequence>MDLNTHQKWLADFYHQRGWDQYSAQIGINFMTEEVGELSRAVRTLEIGRDHPGEHHATETEMVANLHEELGDVLDQVLFCASKYGVSADDLLSGSEQKLTKRFEGRD</sequence>
<evidence type="ECO:0000313" key="2">
    <source>
        <dbReference type="EMBL" id="KRM77190.1"/>
    </source>
</evidence>
<dbReference type="EMBL" id="AYYR01000013">
    <property type="protein sequence ID" value="KRM77190.1"/>
    <property type="molecule type" value="Genomic_DNA"/>
</dbReference>
<evidence type="ECO:0000259" key="1">
    <source>
        <dbReference type="Pfam" id="PF03819"/>
    </source>
</evidence>
<dbReference type="PANTHER" id="PTHR42692">
    <property type="entry name" value="NUCLEOTIDE PYROPHOSPHOHYDROLASE"/>
    <property type="match status" value="1"/>
</dbReference>
<organism evidence="2 3">
    <name type="scientific">Secundilactobacillus collinoides DSM 20515 = JCM 1123</name>
    <dbReference type="NCBI Taxonomy" id="1423733"/>
    <lineage>
        <taxon>Bacteria</taxon>
        <taxon>Bacillati</taxon>
        <taxon>Bacillota</taxon>
        <taxon>Bacilli</taxon>
        <taxon>Lactobacillales</taxon>
        <taxon>Lactobacillaceae</taxon>
        <taxon>Secundilactobacillus</taxon>
    </lineage>
</organism>
<dbReference type="Pfam" id="PF03819">
    <property type="entry name" value="MazG"/>
    <property type="match status" value="1"/>
</dbReference>
<dbReference type="InterPro" id="IPR047046">
    <property type="entry name" value="YpjD/YvdC"/>
</dbReference>
<dbReference type="Proteomes" id="UP000051845">
    <property type="component" value="Unassembled WGS sequence"/>
</dbReference>
<dbReference type="PIRSF" id="PIRSF036521">
    <property type="entry name" value="UCP036521_pph"/>
    <property type="match status" value="1"/>
</dbReference>
<protein>
    <recommendedName>
        <fullName evidence="1">NTP pyrophosphohydrolase MazG-like domain-containing protein</fullName>
    </recommendedName>
</protein>
<dbReference type="PATRIC" id="fig|1423733.4.peg.454"/>
<dbReference type="AlphaFoldDB" id="A0A0R2BN58"/>
<comment type="caution">
    <text evidence="2">The sequence shown here is derived from an EMBL/GenBank/DDBJ whole genome shotgun (WGS) entry which is preliminary data.</text>
</comment>
<feature type="domain" description="NTP pyrophosphohydrolase MazG-like" evidence="1">
    <location>
        <begin position="29"/>
        <end position="102"/>
    </location>
</feature>
<dbReference type="RefSeq" id="WP_054758655.1">
    <property type="nucleotide sequence ID" value="NZ_AYYR01000013.1"/>
</dbReference>
<gene>
    <name evidence="2" type="ORF">FC82_GL000432</name>
</gene>
<dbReference type="SUPFAM" id="SSF101386">
    <property type="entry name" value="all-alpha NTP pyrophosphatases"/>
    <property type="match status" value="1"/>
</dbReference>
<dbReference type="InterPro" id="IPR004518">
    <property type="entry name" value="MazG-like_dom"/>
</dbReference>
<dbReference type="InterPro" id="IPR011411">
    <property type="entry name" value="MazG-related_YvdC"/>
</dbReference>
<dbReference type="CDD" id="cd11523">
    <property type="entry name" value="NTP-PPase"/>
    <property type="match status" value="1"/>
</dbReference>
<dbReference type="Gene3D" id="1.10.287.1080">
    <property type="entry name" value="MazG-like"/>
    <property type="match status" value="1"/>
</dbReference>
<evidence type="ECO:0000313" key="3">
    <source>
        <dbReference type="Proteomes" id="UP000051845"/>
    </source>
</evidence>
<accession>A0A0R2BN58</accession>